<reference evidence="13" key="1">
    <citation type="journal article" date="2019" name="Int. J. Syst. Evol. Microbiol.">
        <title>The Global Catalogue of Microorganisms (GCM) 10K type strain sequencing project: providing services to taxonomists for standard genome sequencing and annotation.</title>
        <authorList>
            <consortium name="The Broad Institute Genomics Platform"/>
            <consortium name="The Broad Institute Genome Sequencing Center for Infectious Disease"/>
            <person name="Wu L."/>
            <person name="Ma J."/>
        </authorList>
    </citation>
    <scope>NUCLEOTIDE SEQUENCE [LARGE SCALE GENOMIC DNA]</scope>
    <source>
        <strain evidence="13">KCTC 23917</strain>
    </source>
</reference>
<keyword evidence="2 10" id="KW-0547">Nucleotide-binding</keyword>
<comment type="subunit">
    <text evidence="10">Heterotrimer of RecB, RecC and RecD. All subunits contribute to DNA-binding.</text>
</comment>
<keyword evidence="3 10" id="KW-0227">DNA damage</keyword>
<proteinExistence type="inferred from homology"/>
<gene>
    <name evidence="10 12" type="primary">recC</name>
    <name evidence="12" type="ORF">GCM10010946_04320</name>
</gene>
<dbReference type="EMBL" id="BMYU01000001">
    <property type="protein sequence ID" value="GGX30447.1"/>
    <property type="molecule type" value="Genomic_DNA"/>
</dbReference>
<evidence type="ECO:0000313" key="13">
    <source>
        <dbReference type="Proteomes" id="UP000653343"/>
    </source>
</evidence>
<evidence type="ECO:0000256" key="4">
    <source>
        <dbReference type="ARBA" id="ARBA00022801"/>
    </source>
</evidence>
<dbReference type="NCBIfam" id="TIGR01450">
    <property type="entry name" value="recC"/>
    <property type="match status" value="1"/>
</dbReference>
<keyword evidence="8 10" id="KW-0238">DNA-binding</keyword>
<evidence type="ECO:0000313" key="12">
    <source>
        <dbReference type="EMBL" id="GGX30447.1"/>
    </source>
</evidence>
<dbReference type="InterPro" id="IPR041500">
    <property type="entry name" value="RecC_C"/>
</dbReference>
<dbReference type="Gene3D" id="1.10.10.160">
    <property type="match status" value="1"/>
</dbReference>
<feature type="domain" description="RecC C-terminal" evidence="11">
    <location>
        <begin position="831"/>
        <end position="1070"/>
    </location>
</feature>
<dbReference type="SUPFAM" id="SSF52540">
    <property type="entry name" value="P-loop containing nucleoside triphosphate hydrolases"/>
    <property type="match status" value="2"/>
</dbReference>
<comment type="miscellaneous">
    <text evidence="10">In the RecBCD complex, RecB has a slow 3'-5' helicase, an exonuclease activity and loads RecA onto ssDNA, RecD has a fast 5'-3' helicase activity, while RecC stimulates the ATPase and processivity of the RecB helicase and contributes to recognition of the Chi site.</text>
</comment>
<keyword evidence="13" id="KW-1185">Reference proteome</keyword>
<keyword evidence="1 10" id="KW-0540">Nuclease</keyword>
<keyword evidence="6 10" id="KW-0269">Exonuclease</keyword>
<keyword evidence="4 10" id="KW-0378">Hydrolase</keyword>
<keyword evidence="5 10" id="KW-0347">Helicase</keyword>
<dbReference type="PANTHER" id="PTHR30591">
    <property type="entry name" value="RECBCD ENZYME SUBUNIT RECC"/>
    <property type="match status" value="1"/>
</dbReference>
<dbReference type="InterPro" id="IPR011335">
    <property type="entry name" value="Restrct_endonuc-II-like"/>
</dbReference>
<dbReference type="Gene3D" id="3.40.50.300">
    <property type="entry name" value="P-loop containing nucleotide triphosphate hydrolases"/>
    <property type="match status" value="2"/>
</dbReference>
<evidence type="ECO:0000256" key="3">
    <source>
        <dbReference type="ARBA" id="ARBA00022763"/>
    </source>
</evidence>
<protein>
    <recommendedName>
        <fullName evidence="10">RecBCD enzyme subunit RecC</fullName>
    </recommendedName>
    <alternativeName>
        <fullName evidence="10">Exonuclease V subunit RecC</fullName>
        <shortName evidence="10">ExoV subunit RecC</shortName>
    </alternativeName>
    <alternativeName>
        <fullName evidence="10">Helicase/nuclease RecBCD subunit RecC</fullName>
    </alternativeName>
</protein>
<keyword evidence="9 10" id="KW-0234">DNA repair</keyword>
<accession>A0ABQ2XS93</accession>
<dbReference type="InterPro" id="IPR013986">
    <property type="entry name" value="DExx_box_DNA_helicase_dom_sf"/>
</dbReference>
<dbReference type="PANTHER" id="PTHR30591:SF1">
    <property type="entry name" value="RECBCD ENZYME SUBUNIT RECC"/>
    <property type="match status" value="1"/>
</dbReference>
<organism evidence="12 13">
    <name type="scientific">Undibacterium squillarum</name>
    <dbReference type="NCBI Taxonomy" id="1131567"/>
    <lineage>
        <taxon>Bacteria</taxon>
        <taxon>Pseudomonadati</taxon>
        <taxon>Pseudomonadota</taxon>
        <taxon>Betaproteobacteria</taxon>
        <taxon>Burkholderiales</taxon>
        <taxon>Oxalobacteraceae</taxon>
        <taxon>Undibacterium</taxon>
    </lineage>
</organism>
<dbReference type="Pfam" id="PF04257">
    <property type="entry name" value="Exonuc_V_gamma"/>
    <property type="match status" value="1"/>
</dbReference>
<dbReference type="PIRSF" id="PIRSF000980">
    <property type="entry name" value="RecC"/>
    <property type="match status" value="1"/>
</dbReference>
<dbReference type="HAMAP" id="MF_01486">
    <property type="entry name" value="RecC"/>
    <property type="match status" value="1"/>
</dbReference>
<dbReference type="Proteomes" id="UP000653343">
    <property type="component" value="Unassembled WGS sequence"/>
</dbReference>
<comment type="caution">
    <text evidence="12">The sequence shown here is derived from an EMBL/GenBank/DDBJ whole genome shotgun (WGS) entry which is preliminary data.</text>
</comment>
<evidence type="ECO:0000256" key="2">
    <source>
        <dbReference type="ARBA" id="ARBA00022741"/>
    </source>
</evidence>
<dbReference type="Gene3D" id="1.10.10.990">
    <property type="match status" value="1"/>
</dbReference>
<comment type="function">
    <text evidence="10">A helicase/nuclease that prepares dsDNA breaks (DSB) for recombinational DNA repair. Binds to DSBs and unwinds DNA via a highly rapid and processive ATP-dependent bidirectional helicase activity. Unwinds dsDNA until it encounters a Chi (crossover hotspot instigator) sequence from the 3' direction. Cuts ssDNA a few nucleotides 3' to the Chi site. The properties and activities of the enzyme are changed at Chi. The Chi-altered holoenzyme produces a long 3'-ssDNA overhang and facilitates RecA-binding to the ssDNA for homologous DNA recombination and repair. Holoenzyme degrades any linearized DNA that is unable to undergo homologous recombination. In the holoenzyme this subunit recognizes the wild-type Chi sequence, and when added to isolated RecB increases its ATP-dependent helicase processivity.</text>
</comment>
<evidence type="ECO:0000256" key="7">
    <source>
        <dbReference type="ARBA" id="ARBA00022840"/>
    </source>
</evidence>
<evidence type="ECO:0000256" key="6">
    <source>
        <dbReference type="ARBA" id="ARBA00022839"/>
    </source>
</evidence>
<evidence type="ECO:0000256" key="5">
    <source>
        <dbReference type="ARBA" id="ARBA00022806"/>
    </source>
</evidence>
<evidence type="ECO:0000256" key="9">
    <source>
        <dbReference type="ARBA" id="ARBA00023204"/>
    </source>
</evidence>
<dbReference type="Pfam" id="PF17946">
    <property type="entry name" value="RecC_C"/>
    <property type="match status" value="1"/>
</dbReference>
<dbReference type="SUPFAM" id="SSF52980">
    <property type="entry name" value="Restriction endonuclease-like"/>
    <property type="match status" value="1"/>
</dbReference>
<evidence type="ECO:0000259" key="11">
    <source>
        <dbReference type="Pfam" id="PF17946"/>
    </source>
</evidence>
<comment type="similarity">
    <text evidence="10">Belongs to the RecC family.</text>
</comment>
<keyword evidence="7 10" id="KW-0067">ATP-binding</keyword>
<name>A0ABQ2XS93_9BURK</name>
<evidence type="ECO:0000256" key="1">
    <source>
        <dbReference type="ARBA" id="ARBA00022722"/>
    </source>
</evidence>
<sequence length="1149" mass="130512">MDKSTMTSIQPGLIVLHGNQLEQLGEAVLQWIQQNPLSVLEPEIMIVQSNGVAEWLKIAMARRQGVCASAKVMLPARFLWDAYRQVLGHQQVAKRSPLDKSALGWRLQQMLPQVLALPECEPLRQYLQDGTQIRAYQLATRIADLFDGYQMFRADWLQDWEAGLDQLRRAAGEPVPVPDDQRWQPVLWRAVTDSVDAEQRASGRSHVHQRFVSALQDAQARPHGLPRRVVVFGLSAMPQQTMEALSAMARYTQVVIAVSNPCQYYWGDIIEGRELLRAERRRAAREKSRSVSLDALPPEQLHAHAHPLLAAWGKLGRDFIRMLDGFDDADATRRQYSSLRLDLFSEGEGSTLLQQIQAAIRDLQPVSEHARLPLAEDDRSLEFHVAHSAQREVEVLHDQCLNWLANSAEPNAGLRPRDIVVMVPDLQKWIPAIHAVFGQYPRHDTRYIPYEIADTKERQQNPLLIALEWLLKLPDQRCSQSQVRDLLEVPALAQRFRIRENDLPLLARWIEGAGIRWGLDDAHRQRLGLGATGAQNSWLFGLERMLTGYANGDHSGFDGIAPFAEVAGLDAVLAGSLAELLHRLQQWSDRMLQSYTPLAWASLFRELIQQFFDAADERDKMTLLQAEQALQRWVDDCALAQFDQPLQLTVAAEAWLSMIDEPDLNQRFMSGGVTFCTLMPMRAVPFKVVCLLGMNDGDYPRRTPSADFDLLRMPGMQRPGDRSRREDDRYLMLEALLAARQKLYISWTGRSIRDNSWQPPSVLVSQLRDYIAQCWHLPAHGLLTEHPLQPFSRRYFESEPSLTWAREWAAVHAATTEAAPLSLTPPESGQKLNIKQLADFLKQPVKAFMAQRLQIRFDQESAQSQDDEPFAIDGLESWALLSRLTERDQFADDDLNTQLQQRLETIRREGVLPLSHTGEQIAVQLMGEAEPVLRTWWRLAQEAGEASGTQQWRYSTEHILLEDWTGGLVEQGRGWRLLDFTPTKLTNGQKRKPLALPEKLFQSWIRQIIAGAQGVALTQLLVGRDAWLEMPAIPQPQAQQYLQTLLAYWMQGMTRPLGIASRSALEWLKKNEDLRAAQQAFEGDAFNEGEVHKDLALARCWPDFGSLLQAGEFDVLAKALYQPLLIWAETQVQVQMLDSGDAAQEKQDE</sequence>
<evidence type="ECO:0000256" key="10">
    <source>
        <dbReference type="HAMAP-Rule" id="MF_01486"/>
    </source>
</evidence>
<dbReference type="InterPro" id="IPR027417">
    <property type="entry name" value="P-loop_NTPase"/>
</dbReference>
<dbReference type="InterPro" id="IPR006697">
    <property type="entry name" value="RecC"/>
</dbReference>
<dbReference type="Gene3D" id="3.40.50.10930">
    <property type="match status" value="1"/>
</dbReference>
<evidence type="ECO:0000256" key="8">
    <source>
        <dbReference type="ARBA" id="ARBA00023125"/>
    </source>
</evidence>